<comment type="caution">
    <text evidence="1">The sequence shown here is derived from an EMBL/GenBank/DDBJ whole genome shotgun (WGS) entry which is preliminary data.</text>
</comment>
<organism evidence="1 2">
    <name type="scientific">Flavobacterium saliperosum S13</name>
    <dbReference type="NCBI Taxonomy" id="1341155"/>
    <lineage>
        <taxon>Bacteria</taxon>
        <taxon>Pseudomonadati</taxon>
        <taxon>Bacteroidota</taxon>
        <taxon>Flavobacteriia</taxon>
        <taxon>Flavobacteriales</taxon>
        <taxon>Flavobacteriaceae</taxon>
        <taxon>Flavobacterium</taxon>
    </lineage>
</organism>
<name>A0ABN0QES5_9FLAO</name>
<proteinExistence type="predicted"/>
<dbReference type="EMBL" id="AVFO01000041">
    <property type="protein sequence ID" value="ESU23931.1"/>
    <property type="molecule type" value="Genomic_DNA"/>
</dbReference>
<evidence type="ECO:0000313" key="2">
    <source>
        <dbReference type="Proteomes" id="UP000018234"/>
    </source>
</evidence>
<gene>
    <name evidence="1" type="ORF">FSS13T_22390</name>
</gene>
<evidence type="ECO:0000313" key="1">
    <source>
        <dbReference type="EMBL" id="ESU23931.1"/>
    </source>
</evidence>
<accession>A0ABN0QES5</accession>
<reference evidence="1 2" key="1">
    <citation type="submission" date="2013-08" db="EMBL/GenBank/DDBJ databases">
        <title>Flavobacterium saliperosum type strain genome sequencing.</title>
        <authorList>
            <person name="Lee K."/>
            <person name="Yi H."/>
            <person name="Park S."/>
            <person name="Chun J."/>
        </authorList>
    </citation>
    <scope>NUCLEOTIDE SEQUENCE [LARGE SCALE GENOMIC DNA]</scope>
    <source>
        <strain evidence="1 2">S13</strain>
    </source>
</reference>
<dbReference type="Proteomes" id="UP000018234">
    <property type="component" value="Unassembled WGS sequence"/>
</dbReference>
<keyword evidence="2" id="KW-1185">Reference proteome</keyword>
<sequence length="37" mass="4443">MIVFEVGGICGFGYLELQFQVNLLPVLHRNRYYRLRK</sequence>
<protein>
    <submittedName>
        <fullName evidence="1">Uncharacterized protein</fullName>
    </submittedName>
</protein>